<proteinExistence type="predicted"/>
<sequence length="105" mass="12175">LTAKLSRRHSSLIFQFRTGHAPLNKHLNRINRSTTPKCPRCDREETTHHFLIACPAYARLRIALIDEVGTRARDLKYLLNHPKCIKPTLRFIAKSKRLETIFGDV</sequence>
<dbReference type="Proteomes" id="UP001195769">
    <property type="component" value="Unassembled WGS sequence"/>
</dbReference>
<protein>
    <recommendedName>
        <fullName evidence="3">Reverse transcriptase zinc-binding domain-containing protein</fullName>
    </recommendedName>
</protein>
<organism evidence="1 2">
    <name type="scientific">Suillus fuscotomentosus</name>
    <dbReference type="NCBI Taxonomy" id="1912939"/>
    <lineage>
        <taxon>Eukaryota</taxon>
        <taxon>Fungi</taxon>
        <taxon>Dikarya</taxon>
        <taxon>Basidiomycota</taxon>
        <taxon>Agaricomycotina</taxon>
        <taxon>Agaricomycetes</taxon>
        <taxon>Agaricomycetidae</taxon>
        <taxon>Boletales</taxon>
        <taxon>Suillineae</taxon>
        <taxon>Suillaceae</taxon>
        <taxon>Suillus</taxon>
    </lineage>
</organism>
<evidence type="ECO:0000313" key="1">
    <source>
        <dbReference type="EMBL" id="KAG1889779.1"/>
    </source>
</evidence>
<dbReference type="RefSeq" id="XP_041217640.1">
    <property type="nucleotide sequence ID" value="XM_041373683.1"/>
</dbReference>
<evidence type="ECO:0000313" key="2">
    <source>
        <dbReference type="Proteomes" id="UP001195769"/>
    </source>
</evidence>
<reference evidence="1" key="1">
    <citation type="journal article" date="2020" name="New Phytol.">
        <title>Comparative genomics reveals dynamic genome evolution in host specialist ectomycorrhizal fungi.</title>
        <authorList>
            <person name="Lofgren L.A."/>
            <person name="Nguyen N.H."/>
            <person name="Vilgalys R."/>
            <person name="Ruytinx J."/>
            <person name="Liao H.L."/>
            <person name="Branco S."/>
            <person name="Kuo A."/>
            <person name="LaButti K."/>
            <person name="Lipzen A."/>
            <person name="Andreopoulos W."/>
            <person name="Pangilinan J."/>
            <person name="Riley R."/>
            <person name="Hundley H."/>
            <person name="Na H."/>
            <person name="Barry K."/>
            <person name="Grigoriev I.V."/>
            <person name="Stajich J.E."/>
            <person name="Kennedy P.G."/>
        </authorList>
    </citation>
    <scope>NUCLEOTIDE SEQUENCE</scope>
    <source>
        <strain evidence="1">FC203</strain>
    </source>
</reference>
<evidence type="ECO:0008006" key="3">
    <source>
        <dbReference type="Google" id="ProtNLM"/>
    </source>
</evidence>
<comment type="caution">
    <text evidence="1">The sequence shown here is derived from an EMBL/GenBank/DDBJ whole genome shotgun (WGS) entry which is preliminary data.</text>
</comment>
<gene>
    <name evidence="1" type="ORF">F5891DRAFT_914384</name>
</gene>
<feature type="non-terminal residue" evidence="1">
    <location>
        <position position="1"/>
    </location>
</feature>
<dbReference type="AlphaFoldDB" id="A0AAD4HE22"/>
<keyword evidence="2" id="KW-1185">Reference proteome</keyword>
<dbReference type="EMBL" id="JABBWK010000149">
    <property type="protein sequence ID" value="KAG1889779.1"/>
    <property type="molecule type" value="Genomic_DNA"/>
</dbReference>
<name>A0AAD4HE22_9AGAM</name>
<dbReference type="GeneID" id="64667981"/>
<accession>A0AAD4HE22</accession>
<feature type="non-terminal residue" evidence="1">
    <location>
        <position position="105"/>
    </location>
</feature>